<dbReference type="SUPFAM" id="SSF56954">
    <property type="entry name" value="Outer membrane efflux proteins (OEP)"/>
    <property type="match status" value="1"/>
</dbReference>
<evidence type="ECO:0000313" key="10">
    <source>
        <dbReference type="Proteomes" id="UP000621436"/>
    </source>
</evidence>
<keyword evidence="10" id="KW-1185">Reference proteome</keyword>
<evidence type="ECO:0000256" key="7">
    <source>
        <dbReference type="ARBA" id="ARBA00023237"/>
    </source>
</evidence>
<keyword evidence="7" id="KW-0998">Cell outer membrane</keyword>
<keyword evidence="4" id="KW-1134">Transmembrane beta strand</keyword>
<dbReference type="RefSeq" id="WP_270454271.1">
    <property type="nucleotide sequence ID" value="NZ_JADPIE010000005.1"/>
</dbReference>
<organism evidence="9 10">
    <name type="scientific">Halonatronomonas betaini</name>
    <dbReference type="NCBI Taxonomy" id="2778430"/>
    <lineage>
        <taxon>Bacteria</taxon>
        <taxon>Bacillati</taxon>
        <taxon>Bacillota</taxon>
        <taxon>Clostridia</taxon>
        <taxon>Halanaerobiales</taxon>
        <taxon>Halarsenatibacteraceae</taxon>
        <taxon>Halonatronomonas</taxon>
    </lineage>
</organism>
<comment type="caution">
    <text evidence="9">The sequence shown here is derived from an EMBL/GenBank/DDBJ whole genome shotgun (WGS) entry which is preliminary data.</text>
</comment>
<dbReference type="Pfam" id="PF02321">
    <property type="entry name" value="OEP"/>
    <property type="match status" value="2"/>
</dbReference>
<comment type="similarity">
    <text evidence="2">Belongs to the outer membrane factor (OMF) (TC 1.B.17) family.</text>
</comment>
<dbReference type="EMBL" id="JADPIE010000005">
    <property type="protein sequence ID" value="MBF8437300.1"/>
    <property type="molecule type" value="Genomic_DNA"/>
</dbReference>
<dbReference type="AlphaFoldDB" id="A0A931AVL2"/>
<evidence type="ECO:0000313" key="9">
    <source>
        <dbReference type="EMBL" id="MBF8437300.1"/>
    </source>
</evidence>
<dbReference type="GO" id="GO:1990281">
    <property type="term" value="C:efflux pump complex"/>
    <property type="evidence" value="ECO:0007669"/>
    <property type="project" value="TreeGrafter"/>
</dbReference>
<evidence type="ECO:0000256" key="5">
    <source>
        <dbReference type="ARBA" id="ARBA00022692"/>
    </source>
</evidence>
<dbReference type="GO" id="GO:0015562">
    <property type="term" value="F:efflux transmembrane transporter activity"/>
    <property type="evidence" value="ECO:0007669"/>
    <property type="project" value="InterPro"/>
</dbReference>
<dbReference type="GO" id="GO:0015288">
    <property type="term" value="F:porin activity"/>
    <property type="evidence" value="ECO:0007669"/>
    <property type="project" value="TreeGrafter"/>
</dbReference>
<keyword evidence="5" id="KW-0812">Transmembrane</keyword>
<evidence type="ECO:0000256" key="1">
    <source>
        <dbReference type="ARBA" id="ARBA00004442"/>
    </source>
</evidence>
<feature type="coiled-coil region" evidence="8">
    <location>
        <begin position="236"/>
        <end position="263"/>
    </location>
</feature>
<dbReference type="InterPro" id="IPR003423">
    <property type="entry name" value="OMP_efflux"/>
</dbReference>
<evidence type="ECO:0000256" key="2">
    <source>
        <dbReference type="ARBA" id="ARBA00007613"/>
    </source>
</evidence>
<evidence type="ECO:0000256" key="6">
    <source>
        <dbReference type="ARBA" id="ARBA00023136"/>
    </source>
</evidence>
<keyword evidence="8" id="KW-0175">Coiled coil</keyword>
<keyword evidence="3" id="KW-0813">Transport</keyword>
<dbReference type="PANTHER" id="PTHR30026">
    <property type="entry name" value="OUTER MEMBRANE PROTEIN TOLC"/>
    <property type="match status" value="1"/>
</dbReference>
<evidence type="ECO:0000256" key="3">
    <source>
        <dbReference type="ARBA" id="ARBA00022448"/>
    </source>
</evidence>
<evidence type="ECO:0000256" key="4">
    <source>
        <dbReference type="ARBA" id="ARBA00022452"/>
    </source>
</evidence>
<reference evidence="9" key="1">
    <citation type="submission" date="2020-11" db="EMBL/GenBank/DDBJ databases">
        <title>Halonatronomonas betainensis gen. nov., sp. nov. a novel haloalkaliphilic representative of the family Halanaerobiacae capable of betaine degradation.</title>
        <authorList>
            <person name="Boltyanskaya Y."/>
            <person name="Kevbrin V."/>
            <person name="Detkova E."/>
            <person name="Grouzdev D.S."/>
            <person name="Koziaeva V."/>
            <person name="Zhilina T."/>
        </authorList>
    </citation>
    <scope>NUCLEOTIDE SEQUENCE</scope>
    <source>
        <strain evidence="9">Z-7014</strain>
    </source>
</reference>
<sequence length="489" mass="54426">MKAKLLEKIKVSSVFIVLFIISALIFGPVRVGAVDYENLSLEESLEIALENNRGLLASGEELKGVRTSVDMAEAARLPNISISSSYMRFGGDQEQFDFEIDGSNIQDIAGEFGFPLDDDAADEIAGSFTDIFGPIGEGFEQPDSIFQTELSLQQPLYTFGRISSGIDQAKAGYSAAEAGFEGDRQELIHEVITTYNNVLLAEELLELQHDIKEQVETHLDVVQSNLDAGMVTELDRHEAMVALSEVEQEIVEARSNLELAREGFRSLLGLERGIEIGLAGSYDEAFINLEDEVLKMAEENQLIDLEDNPQLEALAYQREASEASLEMTEAERFPTIAMVGNYSWEDEDIGFEDSSWSIGVNVSFDIFDGGQRRAEIEQAEAEMRQLEYNRQEAEDGLYIEANRALNAFYDAISQEELTAQMQEQAEEQLRLAELRYSEGVGTSTDVIDARAGYSQARLAGEEARYSRIESLADLYLVLGRTDKLLEEVK</sequence>
<dbReference type="PANTHER" id="PTHR30026:SF20">
    <property type="entry name" value="OUTER MEMBRANE PROTEIN TOLC"/>
    <property type="match status" value="1"/>
</dbReference>
<comment type="subcellular location">
    <subcellularLocation>
        <location evidence="1">Cell outer membrane</location>
    </subcellularLocation>
</comment>
<keyword evidence="6" id="KW-0472">Membrane</keyword>
<protein>
    <submittedName>
        <fullName evidence="9">TolC family protein</fullName>
    </submittedName>
</protein>
<dbReference type="InterPro" id="IPR051906">
    <property type="entry name" value="TolC-like"/>
</dbReference>
<dbReference type="Gene3D" id="1.20.1600.10">
    <property type="entry name" value="Outer membrane efflux proteins (OEP)"/>
    <property type="match status" value="1"/>
</dbReference>
<dbReference type="GO" id="GO:0009279">
    <property type="term" value="C:cell outer membrane"/>
    <property type="evidence" value="ECO:0007669"/>
    <property type="project" value="UniProtKB-SubCell"/>
</dbReference>
<dbReference type="Proteomes" id="UP000621436">
    <property type="component" value="Unassembled WGS sequence"/>
</dbReference>
<accession>A0A931AVL2</accession>
<gene>
    <name evidence="9" type="ORF">I0Q91_09435</name>
</gene>
<proteinExistence type="inferred from homology"/>
<name>A0A931AVL2_9FIRM</name>
<evidence type="ECO:0000256" key="8">
    <source>
        <dbReference type="SAM" id="Coils"/>
    </source>
</evidence>